<dbReference type="AlphaFoldDB" id="A0A822XN66"/>
<gene>
    <name evidence="1" type="ORF">HUJ06_021952</name>
</gene>
<protein>
    <submittedName>
        <fullName evidence="1">Uncharacterized protein</fullName>
    </submittedName>
</protein>
<evidence type="ECO:0000313" key="2">
    <source>
        <dbReference type="Proteomes" id="UP000607653"/>
    </source>
</evidence>
<organism evidence="1 2">
    <name type="scientific">Nelumbo nucifera</name>
    <name type="common">Sacred lotus</name>
    <dbReference type="NCBI Taxonomy" id="4432"/>
    <lineage>
        <taxon>Eukaryota</taxon>
        <taxon>Viridiplantae</taxon>
        <taxon>Streptophyta</taxon>
        <taxon>Embryophyta</taxon>
        <taxon>Tracheophyta</taxon>
        <taxon>Spermatophyta</taxon>
        <taxon>Magnoliopsida</taxon>
        <taxon>Proteales</taxon>
        <taxon>Nelumbonaceae</taxon>
        <taxon>Nelumbo</taxon>
    </lineage>
</organism>
<comment type="caution">
    <text evidence="1">The sequence shown here is derived from an EMBL/GenBank/DDBJ whole genome shotgun (WGS) entry which is preliminary data.</text>
</comment>
<keyword evidence="2" id="KW-1185">Reference proteome</keyword>
<sequence>MQITIQFLWMFGTSINANTTVLLPNGVPTTPTIKEI</sequence>
<dbReference type="Proteomes" id="UP000607653">
    <property type="component" value="Unassembled WGS sequence"/>
</dbReference>
<reference evidence="1 2" key="1">
    <citation type="journal article" date="2020" name="Mol. Biol. Evol.">
        <title>Distinct Expression and Methylation Patterns for Genes with Different Fates following a Single Whole-Genome Duplication in Flowering Plants.</title>
        <authorList>
            <person name="Shi T."/>
            <person name="Rahmani R.S."/>
            <person name="Gugger P.F."/>
            <person name="Wang M."/>
            <person name="Li H."/>
            <person name="Zhang Y."/>
            <person name="Li Z."/>
            <person name="Wang Q."/>
            <person name="Van de Peer Y."/>
            <person name="Marchal K."/>
            <person name="Chen J."/>
        </authorList>
    </citation>
    <scope>NUCLEOTIDE SEQUENCE [LARGE SCALE GENOMIC DNA]</scope>
    <source>
        <tissue evidence="1">Leaf</tissue>
    </source>
</reference>
<evidence type="ECO:0000313" key="1">
    <source>
        <dbReference type="EMBL" id="DAD20489.1"/>
    </source>
</evidence>
<proteinExistence type="predicted"/>
<dbReference type="EMBL" id="DUZY01000001">
    <property type="protein sequence ID" value="DAD20489.1"/>
    <property type="molecule type" value="Genomic_DNA"/>
</dbReference>
<accession>A0A822XN66</accession>
<name>A0A822XN66_NELNU</name>